<evidence type="ECO:0000256" key="5">
    <source>
        <dbReference type="ARBA" id="ARBA00022989"/>
    </source>
</evidence>
<dbReference type="PROSITE" id="PS50068">
    <property type="entry name" value="LDLRA_2"/>
    <property type="match status" value="2"/>
</dbReference>
<protein>
    <submittedName>
        <fullName evidence="9">Uncharacterized protein</fullName>
    </submittedName>
</protein>
<evidence type="ECO:0000256" key="3">
    <source>
        <dbReference type="ARBA" id="ARBA00022692"/>
    </source>
</evidence>
<evidence type="ECO:0000256" key="7">
    <source>
        <dbReference type="ARBA" id="ARBA00023157"/>
    </source>
</evidence>
<accession>A0A484AU37</accession>
<dbReference type="FunFam" id="4.10.400.10:FF:000106">
    <property type="entry name" value="Uncharacterized protein, isoform D"/>
    <property type="match status" value="1"/>
</dbReference>
<dbReference type="Proteomes" id="UP000295192">
    <property type="component" value="Unassembled WGS sequence"/>
</dbReference>
<feature type="disulfide bond" evidence="8">
    <location>
        <begin position="43"/>
        <end position="55"/>
    </location>
</feature>
<dbReference type="SMART" id="SM00192">
    <property type="entry name" value="LDLa"/>
    <property type="match status" value="2"/>
</dbReference>
<dbReference type="InterPro" id="IPR050685">
    <property type="entry name" value="LDLR"/>
</dbReference>
<dbReference type="PANTHER" id="PTHR24270">
    <property type="entry name" value="LOW-DENSITY LIPOPROTEIN RECEPTOR-RELATED"/>
    <property type="match status" value="1"/>
</dbReference>
<evidence type="ECO:0000256" key="8">
    <source>
        <dbReference type="PROSITE-ProRule" id="PRU00124"/>
    </source>
</evidence>
<dbReference type="OMA" id="DERACMI"/>
<sequence length="119" mass="13230">MNGWIGGLKQIRFRSYSLFGFPIPIPIRPVNHLIALAYYLQECNANEYRCRNGKCIDNSKVCNYVVDCPDGEDEGDDCPAACSGMEYQCRDGTRCISVSQQCDGHADCSDADDEEQCDG</sequence>
<dbReference type="Pfam" id="PF00057">
    <property type="entry name" value="Ldl_recept_a"/>
    <property type="match status" value="2"/>
</dbReference>
<dbReference type="InterPro" id="IPR023415">
    <property type="entry name" value="LDLR_class-A_CS"/>
</dbReference>
<evidence type="ECO:0000256" key="2">
    <source>
        <dbReference type="ARBA" id="ARBA00004308"/>
    </source>
</evidence>
<keyword evidence="5" id="KW-1133">Transmembrane helix</keyword>
<organism evidence="9 10">
    <name type="scientific">Drosophila navojoa</name>
    <name type="common">Fruit fly</name>
    <dbReference type="NCBI Taxonomy" id="7232"/>
    <lineage>
        <taxon>Eukaryota</taxon>
        <taxon>Metazoa</taxon>
        <taxon>Ecdysozoa</taxon>
        <taxon>Arthropoda</taxon>
        <taxon>Hexapoda</taxon>
        <taxon>Insecta</taxon>
        <taxon>Pterygota</taxon>
        <taxon>Neoptera</taxon>
        <taxon>Endopterygota</taxon>
        <taxon>Diptera</taxon>
        <taxon>Brachycera</taxon>
        <taxon>Muscomorpha</taxon>
        <taxon>Ephydroidea</taxon>
        <taxon>Drosophilidae</taxon>
        <taxon>Drosophila</taxon>
    </lineage>
</organism>
<dbReference type="GO" id="GO:0012505">
    <property type="term" value="C:endomembrane system"/>
    <property type="evidence" value="ECO:0007669"/>
    <property type="project" value="UniProtKB-SubCell"/>
</dbReference>
<dbReference type="PRINTS" id="PR00261">
    <property type="entry name" value="LDLRECEPTOR"/>
</dbReference>
<dbReference type="AlphaFoldDB" id="A0A484AU37"/>
<dbReference type="InterPro" id="IPR002172">
    <property type="entry name" value="LDrepeatLR_classA_rpt"/>
</dbReference>
<dbReference type="EMBL" id="LSRL02000730">
    <property type="protein sequence ID" value="TDG39966.1"/>
    <property type="molecule type" value="Genomic_DNA"/>
</dbReference>
<dbReference type="CDD" id="cd00112">
    <property type="entry name" value="LDLa"/>
    <property type="match status" value="2"/>
</dbReference>
<keyword evidence="10" id="KW-1185">Reference proteome</keyword>
<dbReference type="OrthoDB" id="2019384at2759"/>
<gene>
    <name evidence="9" type="ORF">AWZ03_013612</name>
</gene>
<feature type="disulfide bond" evidence="8">
    <location>
        <begin position="102"/>
        <end position="117"/>
    </location>
</feature>
<evidence type="ECO:0000313" key="10">
    <source>
        <dbReference type="Proteomes" id="UP000295192"/>
    </source>
</evidence>
<keyword evidence="6" id="KW-0472">Membrane</keyword>
<dbReference type="GO" id="GO:0016192">
    <property type="term" value="P:vesicle-mediated transport"/>
    <property type="evidence" value="ECO:0007669"/>
    <property type="project" value="UniProtKB-ARBA"/>
</dbReference>
<evidence type="ECO:0000313" key="9">
    <source>
        <dbReference type="EMBL" id="TDG39966.1"/>
    </source>
</evidence>
<dbReference type="SUPFAM" id="SSF57424">
    <property type="entry name" value="LDL receptor-like module"/>
    <property type="match status" value="2"/>
</dbReference>
<evidence type="ECO:0000256" key="6">
    <source>
        <dbReference type="ARBA" id="ARBA00023136"/>
    </source>
</evidence>
<feature type="disulfide bond" evidence="8">
    <location>
        <begin position="50"/>
        <end position="68"/>
    </location>
</feature>
<comment type="caution">
    <text evidence="8">Lacks conserved residue(s) required for the propagation of feature annotation.</text>
</comment>
<feature type="non-terminal residue" evidence="9">
    <location>
        <position position="119"/>
    </location>
</feature>
<dbReference type="PANTHER" id="PTHR24270:SF60">
    <property type="entry name" value="CUB AND LDLA DOMAIN, ISOFORM A-RELATED"/>
    <property type="match status" value="1"/>
</dbReference>
<dbReference type="GO" id="GO:0005886">
    <property type="term" value="C:plasma membrane"/>
    <property type="evidence" value="ECO:0007669"/>
    <property type="project" value="TreeGrafter"/>
</dbReference>
<keyword evidence="7 8" id="KW-1015">Disulfide bond</keyword>
<comment type="subcellular location">
    <subcellularLocation>
        <location evidence="2">Endomembrane system</location>
    </subcellularLocation>
    <subcellularLocation>
        <location evidence="1">Membrane</location>
        <topology evidence="1">Single-pass membrane protein</topology>
    </subcellularLocation>
</comment>
<name>A0A484AU37_DRONA</name>
<comment type="caution">
    <text evidence="9">The sequence shown here is derived from an EMBL/GenBank/DDBJ whole genome shotgun (WGS) entry which is preliminary data.</text>
</comment>
<evidence type="ECO:0000256" key="1">
    <source>
        <dbReference type="ARBA" id="ARBA00004167"/>
    </source>
</evidence>
<dbReference type="Gene3D" id="4.10.400.10">
    <property type="entry name" value="Low-density Lipoprotein Receptor"/>
    <property type="match status" value="2"/>
</dbReference>
<dbReference type="PROSITE" id="PS01209">
    <property type="entry name" value="LDLRA_1"/>
    <property type="match status" value="2"/>
</dbReference>
<reference evidence="9 10" key="1">
    <citation type="journal article" date="2019" name="J. Hered.">
        <title>An Improved Genome Assembly for Drosophila navojoa, the Basal Species in the mojavensis Cluster.</title>
        <authorList>
            <person name="Vanderlinde T."/>
            <person name="Dupim E.G."/>
            <person name="Nazario-Yepiz N.O."/>
            <person name="Carvalho A.B."/>
        </authorList>
    </citation>
    <scope>NUCLEOTIDE SEQUENCE [LARGE SCALE GENOMIC DNA]</scope>
    <source>
        <strain evidence="9">Navoj_Jal97</strain>
        <tissue evidence="9">Whole organism</tissue>
    </source>
</reference>
<evidence type="ECO:0000256" key="4">
    <source>
        <dbReference type="ARBA" id="ARBA00022737"/>
    </source>
</evidence>
<proteinExistence type="predicted"/>
<keyword evidence="4" id="KW-0677">Repeat</keyword>
<dbReference type="InterPro" id="IPR036055">
    <property type="entry name" value="LDL_receptor-like_sf"/>
</dbReference>
<dbReference type="STRING" id="7232.A0A484AU37"/>
<keyword evidence="3" id="KW-0812">Transmembrane</keyword>